<dbReference type="EMBL" id="BAABHB010000024">
    <property type="protein sequence ID" value="GAA4421012.1"/>
    <property type="molecule type" value="Genomic_DNA"/>
</dbReference>
<gene>
    <name evidence="2" type="ORF">GCM10023187_56640</name>
</gene>
<keyword evidence="3" id="KW-1185">Reference proteome</keyword>
<comment type="caution">
    <text evidence="2">The sequence shown here is derived from an EMBL/GenBank/DDBJ whole genome shotgun (WGS) entry which is preliminary data.</text>
</comment>
<organism evidence="2 3">
    <name type="scientific">Nibrella viscosa</name>
    <dbReference type="NCBI Taxonomy" id="1084524"/>
    <lineage>
        <taxon>Bacteria</taxon>
        <taxon>Pseudomonadati</taxon>
        <taxon>Bacteroidota</taxon>
        <taxon>Cytophagia</taxon>
        <taxon>Cytophagales</taxon>
        <taxon>Spirosomataceae</taxon>
        <taxon>Nibrella</taxon>
    </lineage>
</organism>
<reference evidence="3" key="1">
    <citation type="journal article" date="2019" name="Int. J. Syst. Evol. Microbiol.">
        <title>The Global Catalogue of Microorganisms (GCM) 10K type strain sequencing project: providing services to taxonomists for standard genome sequencing and annotation.</title>
        <authorList>
            <consortium name="The Broad Institute Genomics Platform"/>
            <consortium name="The Broad Institute Genome Sequencing Center for Infectious Disease"/>
            <person name="Wu L."/>
            <person name="Ma J."/>
        </authorList>
    </citation>
    <scope>NUCLEOTIDE SEQUENCE [LARGE SCALE GENOMIC DNA]</scope>
    <source>
        <strain evidence="3">JCM 17925</strain>
    </source>
</reference>
<sequence>MVNNGNAQQLLDKTLTGLEQDAESMQPQANDLIDQWVQALGAGDLTLDNVAYELEELKQALRSGKAPQIAGSLHSLSKLTKRAAGETSDTNTAERLRNLAETLDNVSARVAQSR</sequence>
<proteinExistence type="predicted"/>
<accession>A0ABP8L1M3</accession>
<evidence type="ECO:0000313" key="2">
    <source>
        <dbReference type="EMBL" id="GAA4421012.1"/>
    </source>
</evidence>
<feature type="compositionally biased region" description="Polar residues" evidence="1">
    <location>
        <begin position="1"/>
        <end position="11"/>
    </location>
</feature>
<dbReference type="RefSeq" id="WP_345271493.1">
    <property type="nucleotide sequence ID" value="NZ_BAABHB010000024.1"/>
</dbReference>
<protein>
    <submittedName>
        <fullName evidence="2">Uncharacterized protein</fullName>
    </submittedName>
</protein>
<evidence type="ECO:0000313" key="3">
    <source>
        <dbReference type="Proteomes" id="UP001500936"/>
    </source>
</evidence>
<feature type="region of interest" description="Disordered" evidence="1">
    <location>
        <begin position="1"/>
        <end position="23"/>
    </location>
</feature>
<name>A0ABP8L1M3_9BACT</name>
<evidence type="ECO:0000256" key="1">
    <source>
        <dbReference type="SAM" id="MobiDB-lite"/>
    </source>
</evidence>
<dbReference type="Proteomes" id="UP001500936">
    <property type="component" value="Unassembled WGS sequence"/>
</dbReference>